<reference evidence="1 2" key="1">
    <citation type="submission" date="2010-02" db="EMBL/GenBank/DDBJ databases">
        <authorList>
            <person name="Weinstock G."/>
            <person name="Sodergren E."/>
            <person name="Clifton S."/>
            <person name="Fulton L."/>
            <person name="Fulton B."/>
            <person name="Courtney L."/>
            <person name="Fronick C."/>
            <person name="Harrison M."/>
            <person name="Strong C."/>
            <person name="Farmer C."/>
            <person name="Delahaunty K."/>
            <person name="Markovic C."/>
            <person name="Hall O."/>
            <person name="Minx P."/>
            <person name="Tomlinson C."/>
            <person name="Mitreva M."/>
            <person name="Nelson J."/>
            <person name="Hou S."/>
            <person name="Wollam A."/>
            <person name="Pepin K.H."/>
            <person name="Johnson M."/>
            <person name="Bhonagiri V."/>
            <person name="Zhang X."/>
            <person name="Suruliraj S."/>
            <person name="Warren W."/>
            <person name="Chinwalla A."/>
            <person name="Mardis E.R."/>
            <person name="Wilson R.K."/>
        </authorList>
    </citation>
    <scope>NUCLEOTIDE SEQUENCE [LARGE SCALE GENOMIC DNA]</scope>
    <source>
        <strain evidence="1 2">DSM 2876</strain>
    </source>
</reference>
<gene>
    <name evidence="1" type="ORF">BUTYVIB_02226</name>
</gene>
<dbReference type="HOGENOM" id="CLU_1966476_0_0_9"/>
<dbReference type="EMBL" id="ABWN01000037">
    <property type="protein sequence ID" value="EFF67661.1"/>
    <property type="molecule type" value="Genomic_DNA"/>
</dbReference>
<dbReference type="STRING" id="45851.BHV86_00555"/>
<proteinExistence type="predicted"/>
<dbReference type="RefSeq" id="WP_005604275.1">
    <property type="nucleotide sequence ID" value="NZ_GG663524.1"/>
</dbReference>
<comment type="caution">
    <text evidence="1">The sequence shown here is derived from an EMBL/GenBank/DDBJ whole genome shotgun (WGS) entry which is preliminary data.</text>
</comment>
<dbReference type="AlphaFoldDB" id="D4S2A4"/>
<accession>D4S2A4</accession>
<protein>
    <submittedName>
        <fullName evidence="1">Uncharacterized protein</fullName>
    </submittedName>
</protein>
<sequence>MVKMNFTNSQTSFEYALYMIATSYFNKSDCLSEITEKNMLLQYKEQKLNSQYQMEEICIEFMDNLVSKIPSRFFERSVAVKLNKTASGKTEIVIGDKQSFIVFHALYAGKKSQIRYQIWCKKPLKIK</sequence>
<evidence type="ECO:0000313" key="2">
    <source>
        <dbReference type="Proteomes" id="UP000006238"/>
    </source>
</evidence>
<dbReference type="GeneID" id="98917655"/>
<keyword evidence="2" id="KW-1185">Reference proteome</keyword>
<dbReference type="Proteomes" id="UP000006238">
    <property type="component" value="Unassembled WGS sequence"/>
</dbReference>
<name>D4S2A4_9FIRM</name>
<evidence type="ECO:0000313" key="1">
    <source>
        <dbReference type="EMBL" id="EFF67661.1"/>
    </source>
</evidence>
<organism evidence="1 2">
    <name type="scientific">Eshraghiella crossota DSM 2876</name>
    <dbReference type="NCBI Taxonomy" id="511680"/>
    <lineage>
        <taxon>Bacteria</taxon>
        <taxon>Bacillati</taxon>
        <taxon>Bacillota</taxon>
        <taxon>Clostridia</taxon>
        <taxon>Lachnospirales</taxon>
        <taxon>Lachnospiraceae</taxon>
        <taxon>Eshraghiella</taxon>
    </lineage>
</organism>